<dbReference type="InterPro" id="IPR051025">
    <property type="entry name" value="RhoGAP"/>
</dbReference>
<dbReference type="STRING" id="7868.ENSCMIP00000009577"/>
<dbReference type="InterPro" id="IPR000198">
    <property type="entry name" value="RhoGAP_dom"/>
</dbReference>
<reference evidence="7" key="1">
    <citation type="journal article" date="2006" name="Science">
        <title>Ancient noncoding elements conserved in the human genome.</title>
        <authorList>
            <person name="Venkatesh B."/>
            <person name="Kirkness E.F."/>
            <person name="Loh Y.H."/>
            <person name="Halpern A.L."/>
            <person name="Lee A.P."/>
            <person name="Johnson J."/>
            <person name="Dandona N."/>
            <person name="Viswanathan L.D."/>
            <person name="Tay A."/>
            <person name="Venter J.C."/>
            <person name="Strausberg R.L."/>
            <person name="Brenner S."/>
        </authorList>
    </citation>
    <scope>NUCLEOTIDE SEQUENCE [LARGE SCALE GENOMIC DNA]</scope>
</reference>
<dbReference type="InterPro" id="IPR046349">
    <property type="entry name" value="C1-like_sf"/>
</dbReference>
<dbReference type="Gene3D" id="1.10.555.10">
    <property type="entry name" value="Rho GTPase activation protein"/>
    <property type="match status" value="1"/>
</dbReference>
<evidence type="ECO:0008006" key="8">
    <source>
        <dbReference type="Google" id="ProtNLM"/>
    </source>
</evidence>
<dbReference type="GO" id="GO:0046872">
    <property type="term" value="F:metal ion binding"/>
    <property type="evidence" value="ECO:0007669"/>
    <property type="project" value="UniProtKB-KW"/>
</dbReference>
<reference evidence="7" key="3">
    <citation type="journal article" date="2014" name="Nature">
        <title>Elephant shark genome provides unique insights into gnathostome evolution.</title>
        <authorList>
            <consortium name="International Elephant Shark Genome Sequencing Consortium"/>
            <person name="Venkatesh B."/>
            <person name="Lee A.P."/>
            <person name="Ravi V."/>
            <person name="Maurya A.K."/>
            <person name="Lian M.M."/>
            <person name="Swann J.B."/>
            <person name="Ohta Y."/>
            <person name="Flajnik M.F."/>
            <person name="Sutoh Y."/>
            <person name="Kasahara M."/>
            <person name="Hoon S."/>
            <person name="Gangu V."/>
            <person name="Roy S.W."/>
            <person name="Irimia M."/>
            <person name="Korzh V."/>
            <person name="Kondrychyn I."/>
            <person name="Lim Z.W."/>
            <person name="Tay B.H."/>
            <person name="Tohari S."/>
            <person name="Kong K.W."/>
            <person name="Ho S."/>
            <person name="Lorente-Galdos B."/>
            <person name="Quilez J."/>
            <person name="Marques-Bonet T."/>
            <person name="Raney B.J."/>
            <person name="Ingham P.W."/>
            <person name="Tay A."/>
            <person name="Hillier L.W."/>
            <person name="Minx P."/>
            <person name="Boehm T."/>
            <person name="Wilson R.K."/>
            <person name="Brenner S."/>
            <person name="Warren W.C."/>
        </authorList>
    </citation>
    <scope>NUCLEOTIDE SEQUENCE [LARGE SCALE GENOMIC DNA]</scope>
</reference>
<dbReference type="Pfam" id="PF00620">
    <property type="entry name" value="RhoGAP"/>
    <property type="match status" value="1"/>
</dbReference>
<dbReference type="GeneTree" id="ENSGT00950000183110"/>
<name>A0A4W3H344_CALMI</name>
<keyword evidence="1" id="KW-0343">GTPase activation</keyword>
<evidence type="ECO:0000259" key="4">
    <source>
        <dbReference type="PROSITE" id="PS50081"/>
    </source>
</evidence>
<keyword evidence="3" id="KW-0862">Zinc</keyword>
<dbReference type="GO" id="GO:0005886">
    <property type="term" value="C:plasma membrane"/>
    <property type="evidence" value="ECO:0007669"/>
    <property type="project" value="TreeGrafter"/>
</dbReference>
<dbReference type="GO" id="GO:0007165">
    <property type="term" value="P:signal transduction"/>
    <property type="evidence" value="ECO:0007669"/>
    <property type="project" value="InterPro"/>
</dbReference>
<dbReference type="GO" id="GO:0005096">
    <property type="term" value="F:GTPase activator activity"/>
    <property type="evidence" value="ECO:0007669"/>
    <property type="project" value="UniProtKB-KW"/>
</dbReference>
<accession>A0A4W3H344</accession>
<organism evidence="6 7">
    <name type="scientific">Callorhinchus milii</name>
    <name type="common">Ghost shark</name>
    <dbReference type="NCBI Taxonomy" id="7868"/>
    <lineage>
        <taxon>Eukaryota</taxon>
        <taxon>Metazoa</taxon>
        <taxon>Chordata</taxon>
        <taxon>Craniata</taxon>
        <taxon>Vertebrata</taxon>
        <taxon>Chondrichthyes</taxon>
        <taxon>Holocephali</taxon>
        <taxon>Chimaeriformes</taxon>
        <taxon>Callorhinchidae</taxon>
        <taxon>Callorhinchus</taxon>
    </lineage>
</organism>
<dbReference type="SMART" id="SM00109">
    <property type="entry name" value="C1"/>
    <property type="match status" value="1"/>
</dbReference>
<evidence type="ECO:0000313" key="6">
    <source>
        <dbReference type="Ensembl" id="ENSCMIP00000009577.1"/>
    </source>
</evidence>
<evidence type="ECO:0000256" key="2">
    <source>
        <dbReference type="ARBA" id="ARBA00022723"/>
    </source>
</evidence>
<reference evidence="6" key="4">
    <citation type="submission" date="2025-08" db="UniProtKB">
        <authorList>
            <consortium name="Ensembl"/>
        </authorList>
    </citation>
    <scope>IDENTIFICATION</scope>
</reference>
<dbReference type="GO" id="GO:0051056">
    <property type="term" value="P:regulation of small GTPase mediated signal transduction"/>
    <property type="evidence" value="ECO:0007669"/>
    <property type="project" value="UniProtKB-ARBA"/>
</dbReference>
<sequence length="146" mass="15985">MPGPFRNAALSKAAQTHRLRKLRAPSKCRECEGIIMVNGAECEECSLTCHRKCLESVAILCGHRKLQGKVCLFGVDFAQAPRTTPGEIPFIIRKCTAEIESRALGLQGIYRVSGSKVRVSKLCQSFESGRELIDMSENSPTTSPTS</sequence>
<dbReference type="InterPro" id="IPR002219">
    <property type="entry name" value="PKC_DAG/PE"/>
</dbReference>
<dbReference type="PROSITE" id="PS50081">
    <property type="entry name" value="ZF_DAG_PE_2"/>
    <property type="match status" value="1"/>
</dbReference>
<dbReference type="Proteomes" id="UP000314986">
    <property type="component" value="Unassembled WGS sequence"/>
</dbReference>
<evidence type="ECO:0000256" key="1">
    <source>
        <dbReference type="ARBA" id="ARBA00022468"/>
    </source>
</evidence>
<keyword evidence="7" id="KW-1185">Reference proteome</keyword>
<dbReference type="PANTHER" id="PTHR15228:SF16">
    <property type="entry name" value="GEM-INTERACTING PROTEIN"/>
    <property type="match status" value="1"/>
</dbReference>
<evidence type="ECO:0000259" key="5">
    <source>
        <dbReference type="PROSITE" id="PS50238"/>
    </source>
</evidence>
<dbReference type="Ensembl" id="ENSCMIT00000009838.1">
    <property type="protein sequence ID" value="ENSCMIP00000009577.1"/>
    <property type="gene ID" value="ENSCMIG00000005081.1"/>
</dbReference>
<dbReference type="AlphaFoldDB" id="A0A4W3H344"/>
<dbReference type="Pfam" id="PF00130">
    <property type="entry name" value="C1_1"/>
    <property type="match status" value="1"/>
</dbReference>
<dbReference type="PANTHER" id="PTHR15228">
    <property type="entry name" value="SPERMATHECAL PHYSIOLOGY VARIANT"/>
    <property type="match status" value="1"/>
</dbReference>
<dbReference type="SUPFAM" id="SSF48350">
    <property type="entry name" value="GTPase activation domain, GAP"/>
    <property type="match status" value="1"/>
</dbReference>
<dbReference type="CDD" id="cd20816">
    <property type="entry name" value="C1_GMIP-like"/>
    <property type="match status" value="1"/>
</dbReference>
<reference evidence="6" key="5">
    <citation type="submission" date="2025-09" db="UniProtKB">
        <authorList>
            <consortium name="Ensembl"/>
        </authorList>
    </citation>
    <scope>IDENTIFICATION</scope>
</reference>
<evidence type="ECO:0000256" key="3">
    <source>
        <dbReference type="ARBA" id="ARBA00022833"/>
    </source>
</evidence>
<feature type="domain" description="Rho-GAP" evidence="5">
    <location>
        <begin position="75"/>
        <end position="146"/>
    </location>
</feature>
<dbReference type="InParanoid" id="A0A4W3H344"/>
<dbReference type="InterPro" id="IPR008936">
    <property type="entry name" value="Rho_GTPase_activation_prot"/>
</dbReference>
<dbReference type="PROSITE" id="PS00479">
    <property type="entry name" value="ZF_DAG_PE_1"/>
    <property type="match status" value="1"/>
</dbReference>
<keyword evidence="2" id="KW-0479">Metal-binding</keyword>
<dbReference type="PROSITE" id="PS50238">
    <property type="entry name" value="RHOGAP"/>
    <property type="match status" value="1"/>
</dbReference>
<protein>
    <recommendedName>
        <fullName evidence="8">Phorbol-ester/DAG-type domain-containing protein</fullName>
    </recommendedName>
</protein>
<feature type="domain" description="Phorbol-ester/DAG-type" evidence="4">
    <location>
        <begin position="16"/>
        <end position="61"/>
    </location>
</feature>
<dbReference type="Gene3D" id="3.30.60.20">
    <property type="match status" value="1"/>
</dbReference>
<proteinExistence type="predicted"/>
<evidence type="ECO:0000313" key="7">
    <source>
        <dbReference type="Proteomes" id="UP000314986"/>
    </source>
</evidence>
<dbReference type="SUPFAM" id="SSF57889">
    <property type="entry name" value="Cysteine-rich domain"/>
    <property type="match status" value="1"/>
</dbReference>
<reference evidence="7" key="2">
    <citation type="journal article" date="2007" name="PLoS Biol.">
        <title>Survey sequencing and comparative analysis of the elephant shark (Callorhinchus milii) genome.</title>
        <authorList>
            <person name="Venkatesh B."/>
            <person name="Kirkness E.F."/>
            <person name="Loh Y.H."/>
            <person name="Halpern A.L."/>
            <person name="Lee A.P."/>
            <person name="Johnson J."/>
            <person name="Dandona N."/>
            <person name="Viswanathan L.D."/>
            <person name="Tay A."/>
            <person name="Venter J.C."/>
            <person name="Strausberg R.L."/>
            <person name="Brenner S."/>
        </authorList>
    </citation>
    <scope>NUCLEOTIDE SEQUENCE [LARGE SCALE GENOMIC DNA]</scope>
</reference>